<sequence length="294" mass="31788">MTRTTRWSRVLVTGAAGGIGQAAVPYLRQRGFTVTALVLPADSDPPPADRTVVGDAADVDTVADALTGCDAVVHLAALAHPSLGTPYEVYRNNVASTFNVLSQAGEASIHRAVIASSIHAPGYGLNPHTPLPAYFPLDEDLPYDIADPYSLSKRSDELTAQMASRTWGMQVVALRFPLVKTLPVLRQEKRVAEADPKSMVRTGWAYLTMTDAVRAIEAALRAPLVGAHVIGLSAADTLLDRPTRRLLDEYAPDVPRRRPFDGNAPLIDTTLAEHLLRFTPSESVHEDTGWGRRP</sequence>
<protein>
    <submittedName>
        <fullName evidence="3">NAD(P)-dependent oxidoreductase</fullName>
    </submittedName>
</protein>
<accession>A0ABP5F8Z2</accession>
<dbReference type="RefSeq" id="WP_344664607.1">
    <property type="nucleotide sequence ID" value="NZ_BAAAQN010000005.1"/>
</dbReference>
<dbReference type="Gene3D" id="3.40.50.720">
    <property type="entry name" value="NAD(P)-binding Rossmann-like Domain"/>
    <property type="match status" value="1"/>
</dbReference>
<organism evidence="3 4">
    <name type="scientific">Catenulispora yoronensis</name>
    <dbReference type="NCBI Taxonomy" id="450799"/>
    <lineage>
        <taxon>Bacteria</taxon>
        <taxon>Bacillati</taxon>
        <taxon>Actinomycetota</taxon>
        <taxon>Actinomycetes</taxon>
        <taxon>Catenulisporales</taxon>
        <taxon>Catenulisporaceae</taxon>
        <taxon>Catenulispora</taxon>
    </lineage>
</organism>
<feature type="domain" description="NAD-dependent epimerase/dehydratase" evidence="2">
    <location>
        <begin position="10"/>
        <end position="178"/>
    </location>
</feature>
<dbReference type="SUPFAM" id="SSF51735">
    <property type="entry name" value="NAD(P)-binding Rossmann-fold domains"/>
    <property type="match status" value="1"/>
</dbReference>
<dbReference type="InterPro" id="IPR036291">
    <property type="entry name" value="NAD(P)-bd_dom_sf"/>
</dbReference>
<evidence type="ECO:0000313" key="3">
    <source>
        <dbReference type="EMBL" id="GAA2018477.1"/>
    </source>
</evidence>
<gene>
    <name evidence="3" type="ORF">GCM10009839_13350</name>
</gene>
<comment type="caution">
    <text evidence="3">The sequence shown here is derived from an EMBL/GenBank/DDBJ whole genome shotgun (WGS) entry which is preliminary data.</text>
</comment>
<reference evidence="4" key="1">
    <citation type="journal article" date="2019" name="Int. J. Syst. Evol. Microbiol.">
        <title>The Global Catalogue of Microorganisms (GCM) 10K type strain sequencing project: providing services to taxonomists for standard genome sequencing and annotation.</title>
        <authorList>
            <consortium name="The Broad Institute Genomics Platform"/>
            <consortium name="The Broad Institute Genome Sequencing Center for Infectious Disease"/>
            <person name="Wu L."/>
            <person name="Ma J."/>
        </authorList>
    </citation>
    <scope>NUCLEOTIDE SEQUENCE [LARGE SCALE GENOMIC DNA]</scope>
    <source>
        <strain evidence="4">JCM 16014</strain>
    </source>
</reference>
<name>A0ABP5F8Z2_9ACTN</name>
<dbReference type="Proteomes" id="UP001500751">
    <property type="component" value="Unassembled WGS sequence"/>
</dbReference>
<dbReference type="EMBL" id="BAAAQN010000005">
    <property type="protein sequence ID" value="GAA2018477.1"/>
    <property type="molecule type" value="Genomic_DNA"/>
</dbReference>
<evidence type="ECO:0000313" key="4">
    <source>
        <dbReference type="Proteomes" id="UP001500751"/>
    </source>
</evidence>
<keyword evidence="4" id="KW-1185">Reference proteome</keyword>
<proteinExistence type="inferred from homology"/>
<dbReference type="InterPro" id="IPR001509">
    <property type="entry name" value="Epimerase_deHydtase"/>
</dbReference>
<dbReference type="Pfam" id="PF01370">
    <property type="entry name" value="Epimerase"/>
    <property type="match status" value="1"/>
</dbReference>
<evidence type="ECO:0000256" key="1">
    <source>
        <dbReference type="ARBA" id="ARBA00007637"/>
    </source>
</evidence>
<comment type="similarity">
    <text evidence="1">Belongs to the NAD(P)-dependent epimerase/dehydratase family.</text>
</comment>
<evidence type="ECO:0000259" key="2">
    <source>
        <dbReference type="Pfam" id="PF01370"/>
    </source>
</evidence>
<dbReference type="PANTHER" id="PTHR43000">
    <property type="entry name" value="DTDP-D-GLUCOSE 4,6-DEHYDRATASE-RELATED"/>
    <property type="match status" value="1"/>
</dbReference>